<dbReference type="Proteomes" id="UP000202583">
    <property type="component" value="Segment"/>
</dbReference>
<evidence type="ECO:0000256" key="1">
    <source>
        <dbReference type="SAM" id="MobiDB-lite"/>
    </source>
</evidence>
<feature type="region of interest" description="Disordered" evidence="1">
    <location>
        <begin position="134"/>
        <end position="157"/>
    </location>
</feature>
<organism evidence="2 3">
    <name type="scientific">Ralstonia phage RSF1</name>
    <dbReference type="NCBI Taxonomy" id="1689679"/>
    <lineage>
        <taxon>Viruses</taxon>
        <taxon>Duplodnaviria</taxon>
        <taxon>Heunggongvirae</taxon>
        <taxon>Uroviricota</taxon>
        <taxon>Caudoviricetes</taxon>
        <taxon>Chimalliviridae</taxon>
        <taxon>Chiangmaivirus</taxon>
        <taxon>Chiangmaivirus RSF1</taxon>
    </lineage>
</organism>
<evidence type="ECO:0000313" key="2">
    <source>
        <dbReference type="EMBL" id="BAS04946.1"/>
    </source>
</evidence>
<dbReference type="RefSeq" id="YP_009207958.1">
    <property type="nucleotide sequence ID" value="NC_028899.1"/>
</dbReference>
<keyword evidence="3" id="KW-1185">Reference proteome</keyword>
<proteinExistence type="predicted"/>
<reference evidence="2 3" key="1">
    <citation type="submission" date="2015-07" db="EMBL/GenBank/DDBJ databases">
        <title>Two Asian jumbo phage RSL2 and RSF1 infecting the phytopathogen Ralstonia solanacearum share common features related to the phi-KZ-like phages.</title>
        <authorList>
            <person name="Kawasaki T."/>
            <person name="Fujie M."/>
            <person name="Chatchawankanphanich O."/>
            <person name="Ogata H."/>
            <person name="Yamada T."/>
        </authorList>
    </citation>
    <scope>NUCLEOTIDE SEQUENCE [LARGE SCALE GENOMIC DNA]</scope>
    <source>
        <strain evidence="2 3">RSF1</strain>
    </source>
</reference>
<accession>A0A0K2QRF9</accession>
<dbReference type="GeneID" id="26634615"/>
<dbReference type="KEGG" id="vg:26634615"/>
<name>A0A0K2QRF9_9CAUD</name>
<sequence length="186" mass="20253">MDKKLTNITPPIIDELLEASHAVLPKDIQERIDQASKDAGPRDMVLVVPPGPTKIGRMPALRGGFPKGQVVVISMEQQKPNYRPTITEAGMELLGKIGPAIAIDCQMNPDGSLSFGVVPPDADHPPLMEVGTYASKFKGPDVNPNNPKPYDGPRLSDKLKLELPEGKIKFSDLDSFSKFENKKEGK</sequence>
<evidence type="ECO:0000313" key="3">
    <source>
        <dbReference type="Proteomes" id="UP000202583"/>
    </source>
</evidence>
<dbReference type="EMBL" id="AP014927">
    <property type="protein sequence ID" value="BAS04946.1"/>
    <property type="molecule type" value="Genomic_DNA"/>
</dbReference>
<protein>
    <submittedName>
        <fullName evidence="2">Uncharacterized protein</fullName>
    </submittedName>
</protein>
<dbReference type="OrthoDB" id="36013at10239"/>